<reference evidence="1 2" key="1">
    <citation type="journal article" date="2019" name="Int. J. Syst. Evol. Microbiol.">
        <title>The Global Catalogue of Microorganisms (GCM) 10K type strain sequencing project: providing services to taxonomists for standard genome sequencing and annotation.</title>
        <authorList>
            <consortium name="The Broad Institute Genomics Platform"/>
            <consortium name="The Broad Institute Genome Sequencing Center for Infectious Disease"/>
            <person name="Wu L."/>
            <person name="Ma J."/>
        </authorList>
    </citation>
    <scope>NUCLEOTIDE SEQUENCE [LARGE SCALE GENOMIC DNA]</scope>
    <source>
        <strain evidence="1 2">JCM 3272</strain>
    </source>
</reference>
<sequence length="76" mass="8436">MHGVNLAHDHAAELTELLEFLNAWLISDHDHLNASLISYVGHPAYDINQLKTDLARFTFLLGGDTDGELFQPPPTP</sequence>
<name>A0ABN3G3F7_9ACTN</name>
<protein>
    <submittedName>
        <fullName evidence="1">Uncharacterized protein</fullName>
    </submittedName>
</protein>
<proteinExistence type="predicted"/>
<dbReference type="EMBL" id="BAAARV010000023">
    <property type="protein sequence ID" value="GAA2343394.1"/>
    <property type="molecule type" value="Genomic_DNA"/>
</dbReference>
<organism evidence="1 2">
    <name type="scientific">Dactylosporangium salmoneum</name>
    <dbReference type="NCBI Taxonomy" id="53361"/>
    <lineage>
        <taxon>Bacteria</taxon>
        <taxon>Bacillati</taxon>
        <taxon>Actinomycetota</taxon>
        <taxon>Actinomycetes</taxon>
        <taxon>Micromonosporales</taxon>
        <taxon>Micromonosporaceae</taxon>
        <taxon>Dactylosporangium</taxon>
    </lineage>
</organism>
<evidence type="ECO:0000313" key="1">
    <source>
        <dbReference type="EMBL" id="GAA2343394.1"/>
    </source>
</evidence>
<keyword evidence="2" id="KW-1185">Reference proteome</keyword>
<evidence type="ECO:0000313" key="2">
    <source>
        <dbReference type="Proteomes" id="UP001501444"/>
    </source>
</evidence>
<dbReference type="RefSeq" id="WP_344612794.1">
    <property type="nucleotide sequence ID" value="NZ_BAAARV010000023.1"/>
</dbReference>
<accession>A0ABN3G3F7</accession>
<comment type="caution">
    <text evidence="1">The sequence shown here is derived from an EMBL/GenBank/DDBJ whole genome shotgun (WGS) entry which is preliminary data.</text>
</comment>
<gene>
    <name evidence="1" type="ORF">GCM10010170_028200</name>
</gene>
<dbReference type="Proteomes" id="UP001501444">
    <property type="component" value="Unassembled WGS sequence"/>
</dbReference>